<evidence type="ECO:0000313" key="6">
    <source>
        <dbReference type="EMBL" id="MDN8598992.1"/>
    </source>
</evidence>
<dbReference type="Gene3D" id="1.10.10.10">
    <property type="entry name" value="Winged helix-like DNA-binding domain superfamily/Winged helix DNA-binding domain"/>
    <property type="match status" value="1"/>
</dbReference>
<evidence type="ECO:0000259" key="5">
    <source>
        <dbReference type="PROSITE" id="PS50931"/>
    </source>
</evidence>
<dbReference type="InterPro" id="IPR000847">
    <property type="entry name" value="LysR_HTH_N"/>
</dbReference>
<proteinExistence type="inferred from homology"/>
<dbReference type="SUPFAM" id="SSF53850">
    <property type="entry name" value="Periplasmic binding protein-like II"/>
    <property type="match status" value="1"/>
</dbReference>
<feature type="domain" description="HTH lysR-type" evidence="5">
    <location>
        <begin position="13"/>
        <end position="63"/>
    </location>
</feature>
<protein>
    <submittedName>
        <fullName evidence="6">LysR family transcriptional regulator</fullName>
    </submittedName>
</protein>
<evidence type="ECO:0000256" key="3">
    <source>
        <dbReference type="ARBA" id="ARBA00023125"/>
    </source>
</evidence>
<keyword evidence="3" id="KW-0238">DNA-binding</keyword>
<evidence type="ECO:0000256" key="4">
    <source>
        <dbReference type="ARBA" id="ARBA00023163"/>
    </source>
</evidence>
<dbReference type="PANTHER" id="PTHR30419">
    <property type="entry name" value="HTH-TYPE TRANSCRIPTIONAL REGULATOR YBHD"/>
    <property type="match status" value="1"/>
</dbReference>
<comment type="caution">
    <text evidence="6">The sequence shown here is derived from an EMBL/GenBank/DDBJ whole genome shotgun (WGS) entry which is preliminary data.</text>
</comment>
<sequence>MTFSTYPEKSIGYLYEVGVHGGIRRAADALGINPSVVSRQLSELERTLQLPLLERRGRNVVLTDVGKLLAEDYALTVQRRKQLERQLQDLRHMRGGSVNLRVGQGMVEEVVRHVISEFSLAYPAVFVNIQSGDMQTTLTLLAKGEVDMSVSFGPSAPPGLKCNSFRRGPICAIVPPNHPVAAFPVVTAEELTHHRLIVMSEDFGIQRYLNAIFKNEGLIFTPAYRCNLFTSAIALCQTGQGVAFMTPQTLKSIQFREQLVAVPIDHRIARESLCHLLRSNDHRMTPAANYLWRLLNSYFAGLP</sequence>
<evidence type="ECO:0000313" key="7">
    <source>
        <dbReference type="Proteomes" id="UP001174867"/>
    </source>
</evidence>
<dbReference type="InterPro" id="IPR005119">
    <property type="entry name" value="LysR_subst-bd"/>
</dbReference>
<dbReference type="InterPro" id="IPR036388">
    <property type="entry name" value="WH-like_DNA-bd_sf"/>
</dbReference>
<gene>
    <name evidence="6" type="ORF">Q0A17_06135</name>
</gene>
<dbReference type="EMBL" id="JAUJYW010000002">
    <property type="protein sequence ID" value="MDN8598992.1"/>
    <property type="molecule type" value="Genomic_DNA"/>
</dbReference>
<dbReference type="InterPro" id="IPR036390">
    <property type="entry name" value="WH_DNA-bd_sf"/>
</dbReference>
<keyword evidence="2" id="KW-0805">Transcription regulation</keyword>
<dbReference type="InterPro" id="IPR050950">
    <property type="entry name" value="HTH-type_LysR_regulators"/>
</dbReference>
<dbReference type="Pfam" id="PF00126">
    <property type="entry name" value="HTH_1"/>
    <property type="match status" value="1"/>
</dbReference>
<keyword evidence="4" id="KW-0804">Transcription</keyword>
<comment type="similarity">
    <text evidence="1">Belongs to the LysR transcriptional regulatory family.</text>
</comment>
<dbReference type="Proteomes" id="UP001174867">
    <property type="component" value="Unassembled WGS sequence"/>
</dbReference>
<dbReference type="RefSeq" id="WP_301697420.1">
    <property type="nucleotide sequence ID" value="NZ_JAUJYW010000002.1"/>
</dbReference>
<name>A0ABT8PRM4_9ENTR</name>
<evidence type="ECO:0000256" key="2">
    <source>
        <dbReference type="ARBA" id="ARBA00023015"/>
    </source>
</evidence>
<organism evidence="6 7">
    <name type="scientific">Citrobacter enshiensis</name>
    <dbReference type="NCBI Taxonomy" id="2971264"/>
    <lineage>
        <taxon>Bacteria</taxon>
        <taxon>Pseudomonadati</taxon>
        <taxon>Pseudomonadota</taxon>
        <taxon>Gammaproteobacteria</taxon>
        <taxon>Enterobacterales</taxon>
        <taxon>Enterobacteriaceae</taxon>
        <taxon>Citrobacter</taxon>
    </lineage>
</organism>
<reference evidence="6 7" key="1">
    <citation type="submission" date="2023-07" db="EMBL/GenBank/DDBJ databases">
        <title>Citrobacter selenititolerans sp. nov., isolated from seleniferous soil.</title>
        <authorList>
            <person name="Zhang S."/>
            <person name="Li K."/>
            <person name="Peng J."/>
            <person name="Wang H."/>
            <person name="Sun J."/>
            <person name="Guo Y."/>
        </authorList>
    </citation>
    <scope>NUCLEOTIDE SEQUENCE [LARGE SCALE GENOMIC DNA]</scope>
    <source>
        <strain evidence="6 7">S2-9</strain>
    </source>
</reference>
<accession>A0ABT8PRM4</accession>
<dbReference type="PROSITE" id="PS50931">
    <property type="entry name" value="HTH_LYSR"/>
    <property type="match status" value="1"/>
</dbReference>
<evidence type="ECO:0000256" key="1">
    <source>
        <dbReference type="ARBA" id="ARBA00009437"/>
    </source>
</evidence>
<dbReference type="PANTHER" id="PTHR30419:SF8">
    <property type="entry name" value="NITROGEN ASSIMILATION TRANSCRIPTIONAL ACTIVATOR-RELATED"/>
    <property type="match status" value="1"/>
</dbReference>
<dbReference type="SUPFAM" id="SSF46785">
    <property type="entry name" value="Winged helix' DNA-binding domain"/>
    <property type="match status" value="1"/>
</dbReference>
<keyword evidence="7" id="KW-1185">Reference proteome</keyword>
<dbReference type="Gene3D" id="3.40.190.290">
    <property type="match status" value="1"/>
</dbReference>
<dbReference type="Pfam" id="PF03466">
    <property type="entry name" value="LysR_substrate"/>
    <property type="match status" value="1"/>
</dbReference>